<keyword evidence="2" id="KW-0808">Transferase</keyword>
<dbReference type="Gene3D" id="1.10.287.1400">
    <property type="match status" value="1"/>
</dbReference>
<keyword evidence="6" id="KW-1185">Reference proteome</keyword>
<dbReference type="PANTHER" id="PTHR46911:SF1">
    <property type="entry name" value="2-ISOPROPYLMALATE SYNTHASE"/>
    <property type="match status" value="1"/>
</dbReference>
<evidence type="ECO:0000313" key="6">
    <source>
        <dbReference type="Proteomes" id="UP000807342"/>
    </source>
</evidence>
<accession>A0A9P6BWT7</accession>
<dbReference type="InterPro" id="IPR036230">
    <property type="entry name" value="LeuA_allosteric_dom_sf"/>
</dbReference>
<dbReference type="InterPro" id="IPR054692">
    <property type="entry name" value="LeuA-like_post-cat"/>
</dbReference>
<dbReference type="Gene3D" id="3.30.160.270">
    <property type="match status" value="1"/>
</dbReference>
<feature type="domain" description="2-isopropylmalate synthase LeuA allosteric (dimerisation)" evidence="4">
    <location>
        <begin position="67"/>
        <end position="236"/>
    </location>
</feature>
<name>A0A9P6BWT7_9AGAR</name>
<evidence type="ECO:0000256" key="2">
    <source>
        <dbReference type="ARBA" id="ARBA00022679"/>
    </source>
</evidence>
<comment type="caution">
    <text evidence="5">The sequence shown here is derived from an EMBL/GenBank/DDBJ whole genome shotgun (WGS) entry which is preliminary data.</text>
</comment>
<gene>
    <name evidence="5" type="ORF">P691DRAFT_681794</name>
</gene>
<feature type="region of interest" description="Disordered" evidence="3">
    <location>
        <begin position="103"/>
        <end position="127"/>
    </location>
</feature>
<evidence type="ECO:0000313" key="5">
    <source>
        <dbReference type="EMBL" id="KAF9442282.1"/>
    </source>
</evidence>
<dbReference type="EMBL" id="MU151664">
    <property type="protein sequence ID" value="KAF9442282.1"/>
    <property type="molecule type" value="Genomic_DNA"/>
</dbReference>
<protein>
    <recommendedName>
        <fullName evidence="1">2-isopropylmalate synthase</fullName>
        <ecNumber evidence="1">2.3.3.13</ecNumber>
    </recommendedName>
</protein>
<evidence type="ECO:0000256" key="1">
    <source>
        <dbReference type="ARBA" id="ARBA00012973"/>
    </source>
</evidence>
<dbReference type="InterPro" id="IPR013709">
    <property type="entry name" value="2-isopropylmalate_synth_dimer"/>
</dbReference>
<proteinExistence type="predicted"/>
<dbReference type="SMART" id="SM00917">
    <property type="entry name" value="LeuA_dimer"/>
    <property type="match status" value="1"/>
</dbReference>
<evidence type="ECO:0000256" key="3">
    <source>
        <dbReference type="SAM" id="MobiDB-lite"/>
    </source>
</evidence>
<feature type="non-terminal residue" evidence="5">
    <location>
        <position position="1"/>
    </location>
</feature>
<dbReference type="Pfam" id="PF22615">
    <property type="entry name" value="IPMS_D2"/>
    <property type="match status" value="1"/>
</dbReference>
<dbReference type="SUPFAM" id="SSF89000">
    <property type="entry name" value="post-HMGL domain-like"/>
    <property type="match status" value="1"/>
</dbReference>
<dbReference type="GO" id="GO:0003852">
    <property type="term" value="F:2-isopropylmalate synthase activity"/>
    <property type="evidence" value="ECO:0007669"/>
    <property type="project" value="UniProtKB-EC"/>
</dbReference>
<dbReference type="Proteomes" id="UP000807342">
    <property type="component" value="Unassembled WGS sequence"/>
</dbReference>
<dbReference type="SUPFAM" id="SSF110921">
    <property type="entry name" value="2-isopropylmalate synthase LeuA, allosteric (dimerisation) domain"/>
    <property type="match status" value="1"/>
</dbReference>
<reference evidence="5" key="1">
    <citation type="submission" date="2020-11" db="EMBL/GenBank/DDBJ databases">
        <authorList>
            <consortium name="DOE Joint Genome Institute"/>
            <person name="Ahrendt S."/>
            <person name="Riley R."/>
            <person name="Andreopoulos W."/>
            <person name="Labutti K."/>
            <person name="Pangilinan J."/>
            <person name="Ruiz-Duenas F.J."/>
            <person name="Barrasa J.M."/>
            <person name="Sanchez-Garcia M."/>
            <person name="Camarero S."/>
            <person name="Miyauchi S."/>
            <person name="Serrano A."/>
            <person name="Linde D."/>
            <person name="Babiker R."/>
            <person name="Drula E."/>
            <person name="Ayuso-Fernandez I."/>
            <person name="Pacheco R."/>
            <person name="Padilla G."/>
            <person name="Ferreira P."/>
            <person name="Barriuso J."/>
            <person name="Kellner H."/>
            <person name="Castanera R."/>
            <person name="Alfaro M."/>
            <person name="Ramirez L."/>
            <person name="Pisabarro A.G."/>
            <person name="Kuo A."/>
            <person name="Tritt A."/>
            <person name="Lipzen A."/>
            <person name="He G."/>
            <person name="Yan M."/>
            <person name="Ng V."/>
            <person name="Cullen D."/>
            <person name="Martin F."/>
            <person name="Rosso M.-N."/>
            <person name="Henrissat B."/>
            <person name="Hibbett D."/>
            <person name="Martinez A.T."/>
            <person name="Grigoriev I.V."/>
        </authorList>
    </citation>
    <scope>NUCLEOTIDE SEQUENCE</scope>
    <source>
        <strain evidence="5">MF-IS2</strain>
    </source>
</reference>
<dbReference type="PANTHER" id="PTHR46911">
    <property type="match status" value="1"/>
</dbReference>
<dbReference type="GO" id="GO:0005739">
    <property type="term" value="C:mitochondrion"/>
    <property type="evidence" value="ECO:0007669"/>
    <property type="project" value="TreeGrafter"/>
</dbReference>
<dbReference type="Pfam" id="PF08502">
    <property type="entry name" value="LeuA_dimer"/>
    <property type="match status" value="1"/>
</dbReference>
<dbReference type="OrthoDB" id="418791at2759"/>
<dbReference type="GO" id="GO:0009098">
    <property type="term" value="P:L-leucine biosynthetic process"/>
    <property type="evidence" value="ECO:0007669"/>
    <property type="project" value="InterPro"/>
</dbReference>
<sequence>YWAMPYIPLDPKDLGYGYENLIRVSSQSGKAGTAYVIKQTMLLDLPRRMQVSFYQVVQGESERSGKEMTPTMITTAFKKTYSVSSKPVNRIFLKSYRIFPLSPSTNEPSSPISDFSDDPETLTPPDEDQSLLRFEADVVVDGTPRTIHGDGRGVVLAVLDALKSDLDLALNIGESAVQTINADNLPHSKCATFVELSLEGTTPSKSGAGSTWGVGISSDVATSKCRAIISAASCLSGEKTFPAAKMVFTPRSGATKAQGDGWLQEVKLRAGRLLSYGSDSRQSLKLQTTV</sequence>
<dbReference type="EC" id="2.3.3.13" evidence="1"/>
<organism evidence="5 6">
    <name type="scientific">Macrolepiota fuliginosa MF-IS2</name>
    <dbReference type="NCBI Taxonomy" id="1400762"/>
    <lineage>
        <taxon>Eukaryota</taxon>
        <taxon>Fungi</taxon>
        <taxon>Dikarya</taxon>
        <taxon>Basidiomycota</taxon>
        <taxon>Agaricomycotina</taxon>
        <taxon>Agaricomycetes</taxon>
        <taxon>Agaricomycetidae</taxon>
        <taxon>Agaricales</taxon>
        <taxon>Agaricineae</taxon>
        <taxon>Agaricaceae</taxon>
        <taxon>Macrolepiota</taxon>
    </lineage>
</organism>
<evidence type="ECO:0000259" key="4">
    <source>
        <dbReference type="SMART" id="SM00917"/>
    </source>
</evidence>
<feature type="compositionally biased region" description="Acidic residues" evidence="3">
    <location>
        <begin position="115"/>
        <end position="127"/>
    </location>
</feature>
<dbReference type="AlphaFoldDB" id="A0A9P6BWT7"/>